<protein>
    <submittedName>
        <fullName evidence="2">Uncharacterized protein</fullName>
    </submittedName>
</protein>
<dbReference type="Proteomes" id="UP000326924">
    <property type="component" value="Unassembled WGS sequence"/>
</dbReference>
<evidence type="ECO:0000256" key="1">
    <source>
        <dbReference type="SAM" id="MobiDB-lite"/>
    </source>
</evidence>
<feature type="region of interest" description="Disordered" evidence="1">
    <location>
        <begin position="1"/>
        <end position="37"/>
    </location>
</feature>
<feature type="compositionally biased region" description="Low complexity" evidence="1">
    <location>
        <begin position="265"/>
        <end position="277"/>
    </location>
</feature>
<accession>A0A5J5ELB3</accession>
<evidence type="ECO:0000313" key="3">
    <source>
        <dbReference type="Proteomes" id="UP000326924"/>
    </source>
</evidence>
<organism evidence="2 3">
    <name type="scientific">Sphaerosporella brunnea</name>
    <dbReference type="NCBI Taxonomy" id="1250544"/>
    <lineage>
        <taxon>Eukaryota</taxon>
        <taxon>Fungi</taxon>
        <taxon>Dikarya</taxon>
        <taxon>Ascomycota</taxon>
        <taxon>Pezizomycotina</taxon>
        <taxon>Pezizomycetes</taxon>
        <taxon>Pezizales</taxon>
        <taxon>Pyronemataceae</taxon>
        <taxon>Sphaerosporella</taxon>
    </lineage>
</organism>
<dbReference type="InParanoid" id="A0A5J5ELB3"/>
<gene>
    <name evidence="2" type="ORF">FN846DRAFT_331311</name>
</gene>
<name>A0A5J5ELB3_9PEZI</name>
<reference evidence="2 3" key="1">
    <citation type="submission" date="2019-09" db="EMBL/GenBank/DDBJ databases">
        <title>Draft genome of the ectomycorrhizal ascomycete Sphaerosporella brunnea.</title>
        <authorList>
            <consortium name="DOE Joint Genome Institute"/>
            <person name="Benucci G.M."/>
            <person name="Marozzi G."/>
            <person name="Antonielli L."/>
            <person name="Sanchez S."/>
            <person name="Marco P."/>
            <person name="Wang X."/>
            <person name="Falini L.B."/>
            <person name="Barry K."/>
            <person name="Haridas S."/>
            <person name="Lipzen A."/>
            <person name="Labutti K."/>
            <person name="Grigoriev I.V."/>
            <person name="Murat C."/>
            <person name="Martin F."/>
            <person name="Albertini E."/>
            <person name="Donnini D."/>
            <person name="Bonito G."/>
        </authorList>
    </citation>
    <scope>NUCLEOTIDE SEQUENCE [LARGE SCALE GENOMIC DNA]</scope>
    <source>
        <strain evidence="2 3">Sb_GMNB300</strain>
    </source>
</reference>
<keyword evidence="3" id="KW-1185">Reference proteome</keyword>
<comment type="caution">
    <text evidence="2">The sequence shown here is derived from an EMBL/GenBank/DDBJ whole genome shotgun (WGS) entry which is preliminary data.</text>
</comment>
<proteinExistence type="predicted"/>
<sequence>MRAGCLTANHSSGATRQKRDLAPRDRRTRGSTVTRSRVRGTHGAPLLCDELPHVPNVEHEPPNASNGSPPHFPQLTSVDALNELWRWWKVPAGRYAEVVVHWLLGEACVKLQASAKNSSIVMAARCIWQRLWQRSWQSYSLPTIDRGVSIAYCSSRTESNKITTGGKDECGLHTYACMQLSSPRPVPRVHPDQVSISCGCSTAATKWSPRHQAPELFPALSTHPRTTYVIPPVCRRVSSCRPSISIRRYPPPPCNPSIYNRRPCRPQQNQPPRYHGN</sequence>
<feature type="region of interest" description="Disordered" evidence="1">
    <location>
        <begin position="258"/>
        <end position="277"/>
    </location>
</feature>
<dbReference type="EMBL" id="VXIS01000259">
    <property type="protein sequence ID" value="KAA8895518.1"/>
    <property type="molecule type" value="Genomic_DNA"/>
</dbReference>
<dbReference type="AlphaFoldDB" id="A0A5J5ELB3"/>
<evidence type="ECO:0000313" key="2">
    <source>
        <dbReference type="EMBL" id="KAA8895518.1"/>
    </source>
</evidence>